<accession>A0A1R1PVP6</accession>
<dbReference type="Proteomes" id="UP000188320">
    <property type="component" value="Unassembled WGS sequence"/>
</dbReference>
<evidence type="ECO:0000313" key="1">
    <source>
        <dbReference type="EMBL" id="OMH85037.1"/>
    </source>
</evidence>
<protein>
    <submittedName>
        <fullName evidence="1">Uncharacterized protein</fullName>
    </submittedName>
</protein>
<organism evidence="1 2">
    <name type="scientific">Zancudomyces culisetae</name>
    <name type="common">Gut fungus</name>
    <name type="synonym">Smittium culisetae</name>
    <dbReference type="NCBI Taxonomy" id="1213189"/>
    <lineage>
        <taxon>Eukaryota</taxon>
        <taxon>Fungi</taxon>
        <taxon>Fungi incertae sedis</taxon>
        <taxon>Zoopagomycota</taxon>
        <taxon>Kickxellomycotina</taxon>
        <taxon>Harpellomycetes</taxon>
        <taxon>Harpellales</taxon>
        <taxon>Legeriomycetaceae</taxon>
        <taxon>Zancudomyces</taxon>
    </lineage>
</organism>
<gene>
    <name evidence="1" type="ORF">AX774_g1426</name>
</gene>
<keyword evidence="2" id="KW-1185">Reference proteome</keyword>
<dbReference type="AlphaFoldDB" id="A0A1R1PVP6"/>
<comment type="caution">
    <text evidence="1">The sequence shown here is derived from an EMBL/GenBank/DDBJ whole genome shotgun (WGS) entry which is preliminary data.</text>
</comment>
<sequence length="78" mass="8162">MATETKGIKLVVNGGPVTTGTNAASGILKVLVASKLKGVQVEIENVKQSKSKEVMWADIEGMVPRKPTGLYYATSAGI</sequence>
<reference evidence="2" key="1">
    <citation type="submission" date="2017-01" db="EMBL/GenBank/DDBJ databases">
        <authorList>
            <person name="Wang Y."/>
            <person name="White M."/>
            <person name="Kvist S."/>
            <person name="Moncalvo J.-M."/>
        </authorList>
    </citation>
    <scope>NUCLEOTIDE SEQUENCE [LARGE SCALE GENOMIC DNA]</scope>
    <source>
        <strain evidence="2">COL-18-3</strain>
    </source>
</reference>
<name>A0A1R1PVP6_ZANCU</name>
<proteinExistence type="predicted"/>
<dbReference type="EMBL" id="LSSK01000116">
    <property type="protein sequence ID" value="OMH85037.1"/>
    <property type="molecule type" value="Genomic_DNA"/>
</dbReference>
<evidence type="ECO:0000313" key="2">
    <source>
        <dbReference type="Proteomes" id="UP000188320"/>
    </source>
</evidence>